<reference evidence="3 4" key="1">
    <citation type="journal article" date="2016" name="Toxins">
        <title>The Draft Genome Sequence of the Yersinia entomophaga Entomopathogenic Type Strain MH96T.</title>
        <authorList>
            <person name="Hurst M.R."/>
            <person name="Beattie A."/>
            <person name="Altermann E."/>
            <person name="Moraga R.M."/>
            <person name="Harper L.A."/>
            <person name="Calder J."/>
            <person name="Laugraud A."/>
        </authorList>
    </citation>
    <scope>NUCLEOTIDE SEQUENCE [LARGE SCALE GENOMIC DNA]</scope>
    <source>
        <strain evidence="3 4">MH96</strain>
    </source>
</reference>
<evidence type="ECO:0000259" key="2">
    <source>
        <dbReference type="Pfam" id="PF12883"/>
    </source>
</evidence>
<dbReference type="InterPro" id="IPR024289">
    <property type="entry name" value="DUF3828"/>
</dbReference>
<feature type="signal peptide" evidence="1">
    <location>
        <begin position="1"/>
        <end position="25"/>
    </location>
</feature>
<accession>A0ABM6BGX0</accession>
<organism evidence="3 4">
    <name type="scientific">Yersinia entomophaga</name>
    <dbReference type="NCBI Taxonomy" id="935293"/>
    <lineage>
        <taxon>Bacteria</taxon>
        <taxon>Pseudomonadati</taxon>
        <taxon>Pseudomonadota</taxon>
        <taxon>Gammaproteobacteria</taxon>
        <taxon>Enterobacterales</taxon>
        <taxon>Yersiniaceae</taxon>
        <taxon>Yersinia</taxon>
    </lineage>
</organism>
<protein>
    <submittedName>
        <fullName evidence="3">Lipoprotein</fullName>
    </submittedName>
</protein>
<gene>
    <name evidence="3" type="ORF">PL78_02440</name>
</gene>
<evidence type="ECO:0000256" key="1">
    <source>
        <dbReference type="SAM" id="SignalP"/>
    </source>
</evidence>
<feature type="chain" id="PRO_5045351970" evidence="1">
    <location>
        <begin position="26"/>
        <end position="185"/>
    </location>
</feature>
<sequence length="185" mass="19929">MNKKNIALVLPLALLLSACTTPVTPAFKDIGSRNGPCVEGGPDQVAEQFYNLRVQQMGAAGTASANYSAEQLRPFLSQALYQDIQKARQTQSANRSTTHADQAIASVYAGVSDADVASASTIPNTDAKNIPLRVTLVHRAPDGKESRWQDEVLMVREGSCWVVDDIRFMGANAPASSLRQLLGQR</sequence>
<keyword evidence="1" id="KW-0732">Signal</keyword>
<dbReference type="Pfam" id="PF12883">
    <property type="entry name" value="DUF3828"/>
    <property type="match status" value="1"/>
</dbReference>
<feature type="domain" description="DUF3828" evidence="2">
    <location>
        <begin position="42"/>
        <end position="169"/>
    </location>
</feature>
<keyword evidence="3" id="KW-0449">Lipoprotein</keyword>
<dbReference type="EMBL" id="CP010029">
    <property type="protein sequence ID" value="ANI28697.1"/>
    <property type="molecule type" value="Genomic_DNA"/>
</dbReference>
<keyword evidence="4" id="KW-1185">Reference proteome</keyword>
<dbReference type="NCBIfam" id="NF007824">
    <property type="entry name" value="PRK10533.1"/>
    <property type="match status" value="1"/>
</dbReference>
<name>A0ABM6BGX0_YERET</name>
<dbReference type="Proteomes" id="UP000266744">
    <property type="component" value="Chromosome"/>
</dbReference>
<evidence type="ECO:0000313" key="3">
    <source>
        <dbReference type="EMBL" id="ANI28697.1"/>
    </source>
</evidence>
<dbReference type="PROSITE" id="PS51257">
    <property type="entry name" value="PROKAR_LIPOPROTEIN"/>
    <property type="match status" value="1"/>
</dbReference>
<proteinExistence type="predicted"/>
<evidence type="ECO:0000313" key="4">
    <source>
        <dbReference type="Proteomes" id="UP000266744"/>
    </source>
</evidence>
<dbReference type="RefSeq" id="WP_064512834.1">
    <property type="nucleotide sequence ID" value="NZ_CBCSBH010000002.1"/>
</dbReference>